<reference evidence="2" key="1">
    <citation type="submission" date="2020-01" db="EMBL/GenBank/DDBJ databases">
        <title>Draft genome sequence of the Termite Coptotermes fromosanus.</title>
        <authorList>
            <person name="Itakura S."/>
            <person name="Yosikawa Y."/>
            <person name="Umezawa K."/>
        </authorList>
    </citation>
    <scope>NUCLEOTIDE SEQUENCE [LARGE SCALE GENOMIC DNA]</scope>
</reference>
<proteinExistence type="predicted"/>
<evidence type="ECO:0000313" key="1">
    <source>
        <dbReference type="EMBL" id="GFG29937.1"/>
    </source>
</evidence>
<dbReference type="EMBL" id="BLKM01000181">
    <property type="protein sequence ID" value="GFG29937.1"/>
    <property type="molecule type" value="Genomic_DNA"/>
</dbReference>
<name>A0A6L2PIQ1_COPFO</name>
<keyword evidence="2" id="KW-1185">Reference proteome</keyword>
<dbReference type="AlphaFoldDB" id="A0A6L2PIQ1"/>
<comment type="caution">
    <text evidence="1">The sequence shown here is derived from an EMBL/GenBank/DDBJ whole genome shotgun (WGS) entry which is preliminary data.</text>
</comment>
<organism evidence="1 2">
    <name type="scientific">Coptotermes formosanus</name>
    <name type="common">Formosan subterranean termite</name>
    <dbReference type="NCBI Taxonomy" id="36987"/>
    <lineage>
        <taxon>Eukaryota</taxon>
        <taxon>Metazoa</taxon>
        <taxon>Ecdysozoa</taxon>
        <taxon>Arthropoda</taxon>
        <taxon>Hexapoda</taxon>
        <taxon>Insecta</taxon>
        <taxon>Pterygota</taxon>
        <taxon>Neoptera</taxon>
        <taxon>Polyneoptera</taxon>
        <taxon>Dictyoptera</taxon>
        <taxon>Blattodea</taxon>
        <taxon>Blattoidea</taxon>
        <taxon>Termitoidae</taxon>
        <taxon>Rhinotermitidae</taxon>
        <taxon>Coptotermes</taxon>
    </lineage>
</organism>
<sequence>MIFQEDGAPPIARKCASSLTNSYQGVGLGERDQSLGLPGHLTLLHWTSSSGVMSKNMFISHHYQEKSKN</sequence>
<dbReference type="Proteomes" id="UP000502823">
    <property type="component" value="Unassembled WGS sequence"/>
</dbReference>
<evidence type="ECO:0000313" key="2">
    <source>
        <dbReference type="Proteomes" id="UP000502823"/>
    </source>
</evidence>
<gene>
    <name evidence="1" type="ORF">Cfor_09954</name>
</gene>
<protein>
    <submittedName>
        <fullName evidence="1">Uncharacterized protein</fullName>
    </submittedName>
</protein>
<dbReference type="InParanoid" id="A0A6L2PIQ1"/>
<accession>A0A6L2PIQ1</accession>